<keyword evidence="4" id="KW-0808">Transferase</keyword>
<name>A0A6P6XQ56_DERPT</name>
<dbReference type="GO" id="GO:0006388">
    <property type="term" value="P:tRNA splicing, via endonucleolytic cleavage and ligation"/>
    <property type="evidence" value="ECO:0007669"/>
    <property type="project" value="TreeGrafter"/>
</dbReference>
<dbReference type="InParanoid" id="A0A6P6XQ56"/>
<comment type="catalytic activity">
    <reaction evidence="6">
        <text>2'-phospho-[ligated tRNA] + NAD(+) = mature tRNA + ADP-alpha-D-ribose 1'',2''-cyclic phosphate + nicotinamide</text>
        <dbReference type="Rhea" id="RHEA:23324"/>
        <dbReference type="Rhea" id="RHEA-COMP:11106"/>
        <dbReference type="Rhea" id="RHEA-COMP:11107"/>
        <dbReference type="ChEBI" id="CHEBI:17154"/>
        <dbReference type="ChEBI" id="CHEBI:57540"/>
        <dbReference type="ChEBI" id="CHEBI:76596"/>
        <dbReference type="ChEBI" id="CHEBI:82883"/>
        <dbReference type="ChEBI" id="CHEBI:85027"/>
        <dbReference type="EC" id="2.7.1.160"/>
    </reaction>
</comment>
<organism evidence="7 8">
    <name type="scientific">Dermatophagoides pteronyssinus</name>
    <name type="common">European house dust mite</name>
    <dbReference type="NCBI Taxonomy" id="6956"/>
    <lineage>
        <taxon>Eukaryota</taxon>
        <taxon>Metazoa</taxon>
        <taxon>Ecdysozoa</taxon>
        <taxon>Arthropoda</taxon>
        <taxon>Chelicerata</taxon>
        <taxon>Arachnida</taxon>
        <taxon>Acari</taxon>
        <taxon>Acariformes</taxon>
        <taxon>Sarcoptiformes</taxon>
        <taxon>Astigmata</taxon>
        <taxon>Psoroptidia</taxon>
        <taxon>Analgoidea</taxon>
        <taxon>Pyroglyphidae</taxon>
        <taxon>Dermatophagoidinae</taxon>
        <taxon>Dermatophagoides</taxon>
    </lineage>
</organism>
<gene>
    <name evidence="8" type="primary">LOC113790123</name>
</gene>
<dbReference type="Pfam" id="PF01885">
    <property type="entry name" value="PTS_2-RNA"/>
    <property type="match status" value="1"/>
</dbReference>
<dbReference type="OMA" id="LEIGPIN"/>
<evidence type="ECO:0000256" key="3">
    <source>
        <dbReference type="ARBA" id="ARBA00012007"/>
    </source>
</evidence>
<evidence type="ECO:0000256" key="4">
    <source>
        <dbReference type="ARBA" id="ARBA00022679"/>
    </source>
</evidence>
<proteinExistence type="inferred from homology"/>
<evidence type="ECO:0000256" key="6">
    <source>
        <dbReference type="ARBA" id="ARBA00047949"/>
    </source>
</evidence>
<dbReference type="GO" id="GO:0000215">
    <property type="term" value="F:tRNA 2'-phosphotransferase activity"/>
    <property type="evidence" value="ECO:0007669"/>
    <property type="project" value="UniProtKB-EC"/>
</dbReference>
<dbReference type="Gene3D" id="1.10.10.970">
    <property type="entry name" value="RNA 2'-phosphotransferase, Tpt1/KptA family, N-terminal domain"/>
    <property type="match status" value="1"/>
</dbReference>
<sequence length="189" mass="22385">MPINSKYISYLLRHDSRIETIVDDYGFISLNDLNRIIQNDKHELINEQQLIQMAEDSTTKKRFEYEYRSSDEDPNISKLYIRALNGHSFALRANIFEPYINKDKSSSKYIYHVTNSHLINNILNEGLKPMARQFVHLYEQKDLVKYDGKRNTLLEIGPINEEIRLFRSKNGYLMCPDIIPPKYIKPIKR</sequence>
<dbReference type="SUPFAM" id="SSF56399">
    <property type="entry name" value="ADP-ribosylation"/>
    <property type="match status" value="1"/>
</dbReference>
<dbReference type="EC" id="2.7.1.160" evidence="3"/>
<dbReference type="PANTHER" id="PTHR12684:SF2">
    <property type="entry name" value="TRNA 2'-PHOSPHOTRANSFERASE 1"/>
    <property type="match status" value="1"/>
</dbReference>
<evidence type="ECO:0000313" key="8">
    <source>
        <dbReference type="RefSeq" id="XP_027195545.1"/>
    </source>
</evidence>
<accession>A0A6P6XQ56</accession>
<dbReference type="KEGG" id="dpte:113790123"/>
<keyword evidence="5" id="KW-0520">NAD</keyword>
<evidence type="ECO:0000256" key="2">
    <source>
        <dbReference type="ARBA" id="ARBA00009836"/>
    </source>
</evidence>
<dbReference type="AlphaFoldDB" id="A0A6P6XQ56"/>
<evidence type="ECO:0000256" key="5">
    <source>
        <dbReference type="ARBA" id="ARBA00023027"/>
    </source>
</evidence>
<keyword evidence="7" id="KW-1185">Reference proteome</keyword>
<dbReference type="OrthoDB" id="419694at2759"/>
<dbReference type="Gene3D" id="3.20.170.30">
    <property type="match status" value="1"/>
</dbReference>
<dbReference type="InterPro" id="IPR042081">
    <property type="entry name" value="RNA_2'-PTrans_C"/>
</dbReference>
<dbReference type="RefSeq" id="XP_027195545.1">
    <property type="nucleotide sequence ID" value="XM_027339744.1"/>
</dbReference>
<dbReference type="FunCoup" id="A0A6P6XQ56">
    <property type="interactions" value="186"/>
</dbReference>
<dbReference type="PANTHER" id="PTHR12684">
    <property type="entry name" value="PUTATIVE PHOSPHOTRANSFERASE"/>
    <property type="match status" value="1"/>
</dbReference>
<reference evidence="8" key="1">
    <citation type="submission" date="2025-08" db="UniProtKB">
        <authorList>
            <consortium name="RefSeq"/>
        </authorList>
    </citation>
    <scope>IDENTIFICATION</scope>
    <source>
        <strain evidence="8">Airmid</strain>
    </source>
</reference>
<evidence type="ECO:0000256" key="1">
    <source>
        <dbReference type="ARBA" id="ARBA00003343"/>
    </source>
</evidence>
<dbReference type="InterPro" id="IPR042080">
    <property type="entry name" value="RNA_2'-PTrans_N"/>
</dbReference>
<dbReference type="Proteomes" id="UP000515146">
    <property type="component" value="Unplaced"/>
</dbReference>
<comment type="similarity">
    <text evidence="2">Belongs to the KptA/TPT1 family.</text>
</comment>
<dbReference type="InterPro" id="IPR002745">
    <property type="entry name" value="Ptrans_KptA/Tpt1"/>
</dbReference>
<protein>
    <recommendedName>
        <fullName evidence="3">2'-phosphotransferase</fullName>
        <ecNumber evidence="3">2.7.1.160</ecNumber>
    </recommendedName>
</protein>
<comment type="function">
    <text evidence="1">Catalyzes the last step of tRNA splicing, the transfer of the splice junction 2'-phosphate from ligated tRNA to NAD to produce ADP-ribose 1''-2'' cyclic phosphate.</text>
</comment>
<evidence type="ECO:0000313" key="7">
    <source>
        <dbReference type="Proteomes" id="UP000515146"/>
    </source>
</evidence>